<feature type="domain" description="HAMP" evidence="8">
    <location>
        <begin position="170"/>
        <end position="222"/>
    </location>
</feature>
<dbReference type="PANTHER" id="PTHR34220">
    <property type="entry name" value="SENSOR HISTIDINE KINASE YPDA"/>
    <property type="match status" value="1"/>
</dbReference>
<keyword evidence="7" id="KW-0812">Transmembrane</keyword>
<dbReference type="InterPro" id="IPR036890">
    <property type="entry name" value="HATPase_C_sf"/>
</dbReference>
<sequence length="441" mass="50829">MLLEQKWFQEILKANGELVITPYYGKTTLKEKEFDVFTAGRLIKDQQGKMAGVILFELSSASLITMDNRLFDIRDQYQSQILVYNKYDELLFDISPEYGASDQSIIKNPAELDDSILSITDRSSATGINVAVFVPVKNLYKQLEHYKRLSILITLLILVIIIPASIWISYQITKPIQRLIYNMKHVEQGYYRPILGSQHSDELGTLTKHYNQMILQIKHLIEDVLASKIKHNEARFLALQNQINPHWLNNTLESIRMEAQLNKAPTVAKMIQTLGKLFQIALNKSNRKNQIRHEMEYIDTYIALQNIRFDNRFHLHVELDEQLLDIQIPRIIFQPLIENSIIHGFLRHDRQYHIYINGSIGAESCTISIRDDGEGMTEEELAFIRTSVHNRCAEEESTHSLGLKNVVERLQLHYGEALAFHIDSSPGIGTNIMISFPVNPI</sequence>
<evidence type="ECO:0000256" key="4">
    <source>
        <dbReference type="ARBA" id="ARBA00022679"/>
    </source>
</evidence>
<keyword evidence="6 7" id="KW-0472">Membrane</keyword>
<dbReference type="AlphaFoldDB" id="A0A2R5EJR0"/>
<keyword evidence="7" id="KW-1133">Transmembrane helix</keyword>
<reference evidence="9 10" key="1">
    <citation type="submission" date="2017-08" db="EMBL/GenBank/DDBJ databases">
        <title>Substantial Increase in Enzyme Production by Combined Drug-Resistance Mutations in Paenibacillus agaridevorans.</title>
        <authorList>
            <person name="Tanaka Y."/>
            <person name="Funane K."/>
            <person name="Hosaka T."/>
            <person name="Shiwa Y."/>
            <person name="Fujita N."/>
            <person name="Miyazaki T."/>
            <person name="Yoshikawa H."/>
            <person name="Murakami K."/>
            <person name="Kasahara K."/>
            <person name="Inaoka T."/>
            <person name="Hiraga Y."/>
            <person name="Ochi K."/>
        </authorList>
    </citation>
    <scope>NUCLEOTIDE SEQUENCE [LARGE SCALE GENOMIC DNA]</scope>
    <source>
        <strain evidence="9 10">T-3040</strain>
    </source>
</reference>
<keyword evidence="5" id="KW-0418">Kinase</keyword>
<keyword evidence="4" id="KW-0808">Transferase</keyword>
<dbReference type="PANTHER" id="PTHR34220:SF7">
    <property type="entry name" value="SENSOR HISTIDINE KINASE YPDA"/>
    <property type="match status" value="1"/>
</dbReference>
<feature type="transmembrane region" description="Helical" evidence="7">
    <location>
        <begin position="149"/>
        <end position="170"/>
    </location>
</feature>
<dbReference type="InterPro" id="IPR010559">
    <property type="entry name" value="Sig_transdc_His_kin_internal"/>
</dbReference>
<dbReference type="CDD" id="cd06225">
    <property type="entry name" value="HAMP"/>
    <property type="match status" value="1"/>
</dbReference>
<accession>A0A2R5EJR0</accession>
<dbReference type="Proteomes" id="UP000245202">
    <property type="component" value="Unassembled WGS sequence"/>
</dbReference>
<dbReference type="InterPro" id="IPR003660">
    <property type="entry name" value="HAMP_dom"/>
</dbReference>
<evidence type="ECO:0000256" key="5">
    <source>
        <dbReference type="ARBA" id="ARBA00022777"/>
    </source>
</evidence>
<keyword evidence="3" id="KW-0597">Phosphoprotein</keyword>
<keyword evidence="2" id="KW-1003">Cell membrane</keyword>
<keyword evidence="10" id="KW-1185">Reference proteome</keyword>
<evidence type="ECO:0000313" key="10">
    <source>
        <dbReference type="Proteomes" id="UP000245202"/>
    </source>
</evidence>
<dbReference type="EMBL" id="BDQX01000059">
    <property type="protein sequence ID" value="GBG06870.1"/>
    <property type="molecule type" value="Genomic_DNA"/>
</dbReference>
<evidence type="ECO:0000256" key="2">
    <source>
        <dbReference type="ARBA" id="ARBA00022475"/>
    </source>
</evidence>
<dbReference type="Gene3D" id="3.30.565.10">
    <property type="entry name" value="Histidine kinase-like ATPase, C-terminal domain"/>
    <property type="match status" value="1"/>
</dbReference>
<gene>
    <name evidence="9" type="ORF">PAT3040_01411</name>
</gene>
<dbReference type="GO" id="GO:0000155">
    <property type="term" value="F:phosphorelay sensor kinase activity"/>
    <property type="evidence" value="ECO:0007669"/>
    <property type="project" value="InterPro"/>
</dbReference>
<dbReference type="SUPFAM" id="SSF55874">
    <property type="entry name" value="ATPase domain of HSP90 chaperone/DNA topoisomerase II/histidine kinase"/>
    <property type="match status" value="1"/>
</dbReference>
<dbReference type="Gene3D" id="6.10.340.10">
    <property type="match status" value="1"/>
</dbReference>
<organism evidence="9 10">
    <name type="scientific">Paenibacillus agaridevorans</name>
    <dbReference type="NCBI Taxonomy" id="171404"/>
    <lineage>
        <taxon>Bacteria</taxon>
        <taxon>Bacillati</taxon>
        <taxon>Bacillota</taxon>
        <taxon>Bacilli</taxon>
        <taxon>Bacillales</taxon>
        <taxon>Paenibacillaceae</taxon>
        <taxon>Paenibacillus</taxon>
    </lineage>
</organism>
<comment type="caution">
    <text evidence="9">The sequence shown here is derived from an EMBL/GenBank/DDBJ whole genome shotgun (WGS) entry which is preliminary data.</text>
</comment>
<dbReference type="Pfam" id="PF02518">
    <property type="entry name" value="HATPase_c"/>
    <property type="match status" value="1"/>
</dbReference>
<proteinExistence type="predicted"/>
<dbReference type="SUPFAM" id="SSF158472">
    <property type="entry name" value="HAMP domain-like"/>
    <property type="match status" value="1"/>
</dbReference>
<dbReference type="InterPro" id="IPR003594">
    <property type="entry name" value="HATPase_dom"/>
</dbReference>
<comment type="subcellular location">
    <subcellularLocation>
        <location evidence="1">Cell membrane</location>
        <topology evidence="1">Multi-pass membrane protein</topology>
    </subcellularLocation>
</comment>
<name>A0A2R5EJR0_9BACL</name>
<dbReference type="GO" id="GO:0005886">
    <property type="term" value="C:plasma membrane"/>
    <property type="evidence" value="ECO:0007669"/>
    <property type="project" value="UniProtKB-SubCell"/>
</dbReference>
<evidence type="ECO:0000259" key="8">
    <source>
        <dbReference type="PROSITE" id="PS50885"/>
    </source>
</evidence>
<evidence type="ECO:0000256" key="6">
    <source>
        <dbReference type="ARBA" id="ARBA00023136"/>
    </source>
</evidence>
<dbReference type="PROSITE" id="PS50885">
    <property type="entry name" value="HAMP"/>
    <property type="match status" value="1"/>
</dbReference>
<protein>
    <recommendedName>
        <fullName evidence="8">HAMP domain-containing protein</fullName>
    </recommendedName>
</protein>
<evidence type="ECO:0000256" key="1">
    <source>
        <dbReference type="ARBA" id="ARBA00004651"/>
    </source>
</evidence>
<dbReference type="Pfam" id="PF06580">
    <property type="entry name" value="His_kinase"/>
    <property type="match status" value="1"/>
</dbReference>
<evidence type="ECO:0000256" key="3">
    <source>
        <dbReference type="ARBA" id="ARBA00022553"/>
    </source>
</evidence>
<evidence type="ECO:0000313" key="9">
    <source>
        <dbReference type="EMBL" id="GBG06870.1"/>
    </source>
</evidence>
<evidence type="ECO:0000256" key="7">
    <source>
        <dbReference type="SAM" id="Phobius"/>
    </source>
</evidence>
<dbReference type="InterPro" id="IPR050640">
    <property type="entry name" value="Bact_2-comp_sensor_kinase"/>
</dbReference>